<evidence type="ECO:0000313" key="1">
    <source>
        <dbReference type="EMBL" id="GBC98490.1"/>
    </source>
</evidence>
<dbReference type="Proteomes" id="UP000236173">
    <property type="component" value="Unassembled WGS sequence"/>
</dbReference>
<comment type="caution">
    <text evidence="1">The sequence shown here is derived from an EMBL/GenBank/DDBJ whole genome shotgun (WGS) entry which is preliminary data.</text>
</comment>
<keyword evidence="1" id="KW-0413">Isomerase</keyword>
<reference evidence="2" key="1">
    <citation type="submission" date="2017-09" db="EMBL/GenBank/DDBJ databases">
        <title>Metaegenomics of thermophilic ammonia-oxidizing enrichment culture.</title>
        <authorList>
            <person name="Kato S."/>
            <person name="Suzuki K."/>
        </authorList>
    </citation>
    <scope>NUCLEOTIDE SEQUENCE [LARGE SCALE GENOMIC DNA]</scope>
</reference>
<name>A0A2H5XBC3_9BACT</name>
<dbReference type="EMBL" id="BEHT01000011">
    <property type="protein sequence ID" value="GBC98490.1"/>
    <property type="molecule type" value="Genomic_DNA"/>
</dbReference>
<dbReference type="PANTHER" id="PTHR43493">
    <property type="entry name" value="DNA GYRASE/TOPOISOMERASE SUBUNIT A"/>
    <property type="match status" value="1"/>
</dbReference>
<dbReference type="Gene3D" id="2.120.10.90">
    <property type="entry name" value="DNA gyrase/topoisomerase IV, subunit A, C-terminal"/>
    <property type="match status" value="1"/>
</dbReference>
<protein>
    <submittedName>
        <fullName evidence="1">DNA gyrase subunit A</fullName>
        <ecNumber evidence="1">5.99.1.3</ecNumber>
    </submittedName>
</protein>
<dbReference type="InterPro" id="IPR050220">
    <property type="entry name" value="Type_II_DNA_Topoisomerases"/>
</dbReference>
<evidence type="ECO:0000313" key="2">
    <source>
        <dbReference type="Proteomes" id="UP000236173"/>
    </source>
</evidence>
<proteinExistence type="predicted"/>
<dbReference type="SUPFAM" id="SSF101904">
    <property type="entry name" value="GyrA/ParC C-terminal domain-like"/>
    <property type="match status" value="1"/>
</dbReference>
<dbReference type="InterPro" id="IPR035516">
    <property type="entry name" value="Gyrase/topoIV_suA_C"/>
</dbReference>
<dbReference type="EC" id="5.99.1.3" evidence="1"/>
<dbReference type="GO" id="GO:0009330">
    <property type="term" value="C:DNA topoisomerase type II (double strand cut, ATP-hydrolyzing) complex"/>
    <property type="evidence" value="ECO:0007669"/>
    <property type="project" value="TreeGrafter"/>
</dbReference>
<sequence length="102" mass="11057">MVVPQKPLYLLIVTRDGYAKRTPLEEIKPRRKGSKGASALREELKLGGAAVVSDNGDVLIVTARGRVLRTDVREIAVISRTGRGGRVIQLEEGDQVVAVLPL</sequence>
<dbReference type="GO" id="GO:0003677">
    <property type="term" value="F:DNA binding"/>
    <property type="evidence" value="ECO:0007669"/>
    <property type="project" value="InterPro"/>
</dbReference>
<accession>A0A2H5XBC3</accession>
<gene>
    <name evidence="1" type="primary">gyrA_2</name>
    <name evidence="1" type="ORF">HRbin17_01003</name>
</gene>
<dbReference type="PANTHER" id="PTHR43493:SF5">
    <property type="entry name" value="DNA GYRASE SUBUNIT A, CHLOROPLASTIC_MITOCHONDRIAL"/>
    <property type="match status" value="1"/>
</dbReference>
<dbReference type="GO" id="GO:0005524">
    <property type="term" value="F:ATP binding"/>
    <property type="evidence" value="ECO:0007669"/>
    <property type="project" value="InterPro"/>
</dbReference>
<dbReference type="Pfam" id="PF03989">
    <property type="entry name" value="DNA_gyraseA_C"/>
    <property type="match status" value="2"/>
</dbReference>
<organism evidence="1 2">
    <name type="scientific">Candidatus Fervidibacter japonicus</name>
    <dbReference type="NCBI Taxonomy" id="2035412"/>
    <lineage>
        <taxon>Bacteria</taxon>
        <taxon>Candidatus Fervidibacterota</taxon>
        <taxon>Candidatus Fervidibacter</taxon>
    </lineage>
</organism>
<dbReference type="GO" id="GO:0006265">
    <property type="term" value="P:DNA topological change"/>
    <property type="evidence" value="ECO:0007669"/>
    <property type="project" value="InterPro"/>
</dbReference>
<dbReference type="AlphaFoldDB" id="A0A2H5XBC3"/>
<dbReference type="GO" id="GO:0005737">
    <property type="term" value="C:cytoplasm"/>
    <property type="evidence" value="ECO:0007669"/>
    <property type="project" value="TreeGrafter"/>
</dbReference>
<dbReference type="InterPro" id="IPR006691">
    <property type="entry name" value="GyrA/parC_rep"/>
</dbReference>
<dbReference type="GO" id="GO:0003918">
    <property type="term" value="F:DNA topoisomerase type II (double strand cut, ATP-hydrolyzing) activity"/>
    <property type="evidence" value="ECO:0007669"/>
    <property type="project" value="TreeGrafter"/>
</dbReference>